<sequence>MTEPTIIKKCKKNYFRKVMGTMAKNETRKKVARNNKNWAIYSYCDRTLLFRKKMILDRRQK</sequence>
<reference evidence="1" key="1">
    <citation type="submission" date="2021-01" db="EMBL/GenBank/DDBJ databases">
        <title>Enterococcus.</title>
        <authorList>
            <person name="Du X."/>
            <person name="Wang N."/>
        </authorList>
    </citation>
    <scope>NUCLEOTIDE SEQUENCE [LARGE SCALE GENOMIC DNA]</scope>
    <source>
        <strain evidence="1">T90-2</strain>
    </source>
</reference>
<gene>
    <name evidence="1" type="ORF">JG559_09535</name>
</gene>
<dbReference type="EMBL" id="CP068242">
    <property type="protein sequence ID" value="QQV79530.1"/>
    <property type="molecule type" value="Genomic_DNA"/>
</dbReference>
<evidence type="ECO:0000313" key="1">
    <source>
        <dbReference type="EMBL" id="QQV79530.1"/>
    </source>
</evidence>
<proteinExistence type="predicted"/>
<accession>A0A974NZ02</accession>
<name>A0A974NZ02_ENTFL</name>
<organism evidence="1">
    <name type="scientific">Enterococcus faecalis</name>
    <name type="common">Streptococcus faecalis</name>
    <dbReference type="NCBI Taxonomy" id="1351"/>
    <lineage>
        <taxon>Bacteria</taxon>
        <taxon>Bacillati</taxon>
        <taxon>Bacillota</taxon>
        <taxon>Bacilli</taxon>
        <taxon>Lactobacillales</taxon>
        <taxon>Enterococcaceae</taxon>
        <taxon>Enterococcus</taxon>
    </lineage>
</organism>
<protein>
    <submittedName>
        <fullName evidence="1">Uncharacterized protein</fullName>
    </submittedName>
</protein>
<dbReference type="AlphaFoldDB" id="A0A974NZ02"/>